<dbReference type="EMBL" id="JARBDR010000919">
    <property type="protein sequence ID" value="KAJ8300563.1"/>
    <property type="molecule type" value="Genomic_DNA"/>
</dbReference>
<accession>A0ABQ9E578</accession>
<gene>
    <name evidence="1" type="ORF">KUTeg_022082</name>
</gene>
<sequence length="79" mass="9124">MTCNWKKEDYFSLLIAKDKKAHDALEMLVDDLHTEKDATILTFLSHSGAEDFLWGLSNLLGCDNPRKMTQNEYFVTLKN</sequence>
<reference evidence="1 2" key="1">
    <citation type="submission" date="2022-12" db="EMBL/GenBank/DDBJ databases">
        <title>Chromosome-level genome of Tegillarca granosa.</title>
        <authorList>
            <person name="Kim J."/>
        </authorList>
    </citation>
    <scope>NUCLEOTIDE SEQUENCE [LARGE SCALE GENOMIC DNA]</scope>
    <source>
        <strain evidence="1">Teg-2019</strain>
        <tissue evidence="1">Adductor muscle</tissue>
    </source>
</reference>
<name>A0ABQ9E578_TEGGR</name>
<proteinExistence type="predicted"/>
<evidence type="ECO:0000313" key="2">
    <source>
        <dbReference type="Proteomes" id="UP001217089"/>
    </source>
</evidence>
<protein>
    <submittedName>
        <fullName evidence="1">Uncharacterized protein</fullName>
    </submittedName>
</protein>
<evidence type="ECO:0000313" key="1">
    <source>
        <dbReference type="EMBL" id="KAJ8300563.1"/>
    </source>
</evidence>
<organism evidence="1 2">
    <name type="scientific">Tegillarca granosa</name>
    <name type="common">Malaysian cockle</name>
    <name type="synonym">Anadara granosa</name>
    <dbReference type="NCBI Taxonomy" id="220873"/>
    <lineage>
        <taxon>Eukaryota</taxon>
        <taxon>Metazoa</taxon>
        <taxon>Spiralia</taxon>
        <taxon>Lophotrochozoa</taxon>
        <taxon>Mollusca</taxon>
        <taxon>Bivalvia</taxon>
        <taxon>Autobranchia</taxon>
        <taxon>Pteriomorphia</taxon>
        <taxon>Arcoida</taxon>
        <taxon>Arcoidea</taxon>
        <taxon>Arcidae</taxon>
        <taxon>Tegillarca</taxon>
    </lineage>
</organism>
<comment type="caution">
    <text evidence="1">The sequence shown here is derived from an EMBL/GenBank/DDBJ whole genome shotgun (WGS) entry which is preliminary data.</text>
</comment>
<keyword evidence="2" id="KW-1185">Reference proteome</keyword>
<dbReference type="Proteomes" id="UP001217089">
    <property type="component" value="Unassembled WGS sequence"/>
</dbReference>